<proteinExistence type="predicted"/>
<evidence type="ECO:0000313" key="2">
    <source>
        <dbReference type="Proteomes" id="UP000316476"/>
    </source>
</evidence>
<sequence length="74" mass="8307">MRWIIGDGLKHNSGTAVVSSIFWQTFLNKLFAGLHHPCKAAKHSAKPRRIRTDALLDRNDDARFTRTRFAAAGS</sequence>
<name>A0A5C6FXZ2_9PLAN</name>
<dbReference type="EMBL" id="SJPZ01000001">
    <property type="protein sequence ID" value="TWU66505.1"/>
    <property type="molecule type" value="Genomic_DNA"/>
</dbReference>
<dbReference type="Proteomes" id="UP000316476">
    <property type="component" value="Unassembled WGS sequence"/>
</dbReference>
<accession>A0A5C6FXZ2</accession>
<organism evidence="1 2">
    <name type="scientific">Crateriforma conspicua</name>
    <dbReference type="NCBI Taxonomy" id="2527996"/>
    <lineage>
        <taxon>Bacteria</taxon>
        <taxon>Pseudomonadati</taxon>
        <taxon>Planctomycetota</taxon>
        <taxon>Planctomycetia</taxon>
        <taxon>Planctomycetales</taxon>
        <taxon>Planctomycetaceae</taxon>
        <taxon>Crateriforma</taxon>
    </lineage>
</organism>
<comment type="caution">
    <text evidence="1">The sequence shown here is derived from an EMBL/GenBank/DDBJ whole genome shotgun (WGS) entry which is preliminary data.</text>
</comment>
<protein>
    <submittedName>
        <fullName evidence="1">Uncharacterized protein</fullName>
    </submittedName>
</protein>
<evidence type="ECO:0000313" key="1">
    <source>
        <dbReference type="EMBL" id="TWU66505.1"/>
    </source>
</evidence>
<dbReference type="AlphaFoldDB" id="A0A5C6FXZ2"/>
<gene>
    <name evidence="1" type="ORF">V7x_20720</name>
</gene>
<reference evidence="1 2" key="1">
    <citation type="submission" date="2019-02" db="EMBL/GenBank/DDBJ databases">
        <title>Deep-cultivation of Planctomycetes and their phenomic and genomic characterization uncovers novel biology.</title>
        <authorList>
            <person name="Wiegand S."/>
            <person name="Jogler M."/>
            <person name="Boedeker C."/>
            <person name="Pinto D."/>
            <person name="Vollmers J."/>
            <person name="Rivas-Marin E."/>
            <person name="Kohn T."/>
            <person name="Peeters S.H."/>
            <person name="Heuer A."/>
            <person name="Rast P."/>
            <person name="Oberbeckmann S."/>
            <person name="Bunk B."/>
            <person name="Jeske O."/>
            <person name="Meyerdierks A."/>
            <person name="Storesund J.E."/>
            <person name="Kallscheuer N."/>
            <person name="Luecker S."/>
            <person name="Lage O.M."/>
            <person name="Pohl T."/>
            <person name="Merkel B.J."/>
            <person name="Hornburger P."/>
            <person name="Mueller R.-W."/>
            <person name="Bruemmer F."/>
            <person name="Labrenz M."/>
            <person name="Spormann A.M."/>
            <person name="Op Den Camp H."/>
            <person name="Overmann J."/>
            <person name="Amann R."/>
            <person name="Jetten M.S.M."/>
            <person name="Mascher T."/>
            <person name="Medema M.H."/>
            <person name="Devos D.P."/>
            <person name="Kaster A.-K."/>
            <person name="Ovreas L."/>
            <person name="Rohde M."/>
            <person name="Galperin M.Y."/>
            <person name="Jogler C."/>
        </authorList>
    </citation>
    <scope>NUCLEOTIDE SEQUENCE [LARGE SCALE GENOMIC DNA]</scope>
    <source>
        <strain evidence="1 2">V7</strain>
    </source>
</reference>